<proteinExistence type="predicted"/>
<dbReference type="SUPFAM" id="SSF52540">
    <property type="entry name" value="P-loop containing nucleoside triphosphate hydrolases"/>
    <property type="match status" value="1"/>
</dbReference>
<dbReference type="STRING" id="1221500.ABE65_000940"/>
<accession>A0A160IHU7</accession>
<reference evidence="1 2" key="1">
    <citation type="submission" date="2016-04" db="EMBL/GenBank/DDBJ databases">
        <title>Complete genome sequence of Fictibacillus phosphorivorans G25-29, a strain toxic to nematodes.</title>
        <authorList>
            <person name="Zheng Z."/>
        </authorList>
    </citation>
    <scope>NUCLEOTIDE SEQUENCE [LARGE SCALE GENOMIC DNA]</scope>
    <source>
        <strain evidence="1 2">G25-29</strain>
    </source>
</reference>
<dbReference type="RefSeq" id="WP_066390731.1">
    <property type="nucleotide sequence ID" value="NZ_CP015378.1"/>
</dbReference>
<name>A0A160IHU7_9BACL</name>
<gene>
    <name evidence="1" type="ORF">ABE65_000940</name>
</gene>
<evidence type="ECO:0008006" key="3">
    <source>
        <dbReference type="Google" id="ProtNLM"/>
    </source>
</evidence>
<dbReference type="EMBL" id="CP015378">
    <property type="protein sequence ID" value="ANC75503.1"/>
    <property type="molecule type" value="Genomic_DNA"/>
</dbReference>
<dbReference type="AlphaFoldDB" id="A0A160IHU7"/>
<organism evidence="1 2">
    <name type="scientific">Fictibacillus phosphorivorans</name>
    <dbReference type="NCBI Taxonomy" id="1221500"/>
    <lineage>
        <taxon>Bacteria</taxon>
        <taxon>Bacillati</taxon>
        <taxon>Bacillota</taxon>
        <taxon>Bacilli</taxon>
        <taxon>Bacillales</taxon>
        <taxon>Fictibacillaceae</taxon>
        <taxon>Fictibacillus</taxon>
    </lineage>
</organism>
<protein>
    <recommendedName>
        <fullName evidence="3">ATPase dynein-related AAA domain-containing protein</fullName>
    </recommendedName>
</protein>
<dbReference type="Gene3D" id="3.40.50.300">
    <property type="entry name" value="P-loop containing nucleotide triphosphate hydrolases"/>
    <property type="match status" value="1"/>
</dbReference>
<sequence>MISTREDIDVLLVGAFPTEQELEGDPRIIINKQNSIQFRLKVISEAPRDLRKQFFTCYGSQIEGWEDTPTLDKEIRLNRFIEYVEDKVFIFQPQLRQEEGRTHYNVSTARFPIIKNRPKNVGENSNFIPIPYANDYSTFEFETRLLESRTIGELGKYQNYETPQFVLNGEYLYGEFLDHKRVSTGLILLADKINKLKFQPDIYEGYVLIHKDIVFIDSVLCRQKLPKWFAEKGNTVTGEVLYHRMEEDYSQDPNHEHITSFIKEGDFIEHLKNTVTLNNLFYDKKELTNFHVAIKTGSLVLLSGMSGTGKSKLVDMYAKALGIFETEQYKVISVKPNWTDDSDLIGFLDTLNNIYRPADSGLVDLLIEAQDNENHIYLINFDEMNLARVEHYFSQFLSVLEMEVGQRKLSLYNPKLKDKVFNSSHYPPEIEIGENVFFTGTINIDESTHQFSDKVLDRANLIKSKVTTFDTWMENAFKPLETSKSIPVISYNDFSKWKNRDKQPVLTNDEINFLQDYHDDLQKVDSMFGIGYRIIVQIDKYLKNIPDTTLVTRKEAFDYQFAQRVLPKLKGSEQQLEKILGNLNAKGQLFDWLDIYTTVSDFTISRQILEQKLRELIYHGYTS</sequence>
<evidence type="ECO:0000313" key="1">
    <source>
        <dbReference type="EMBL" id="ANC75503.1"/>
    </source>
</evidence>
<keyword evidence="2" id="KW-1185">Reference proteome</keyword>
<dbReference type="KEGG" id="fpn:ABE65_000940"/>
<dbReference type="Proteomes" id="UP000076623">
    <property type="component" value="Chromosome"/>
</dbReference>
<evidence type="ECO:0000313" key="2">
    <source>
        <dbReference type="Proteomes" id="UP000076623"/>
    </source>
</evidence>
<dbReference type="InterPro" id="IPR027417">
    <property type="entry name" value="P-loop_NTPase"/>
</dbReference>